<dbReference type="InterPro" id="IPR011009">
    <property type="entry name" value="Kinase-like_dom_sf"/>
</dbReference>
<dbReference type="InterPro" id="IPR002575">
    <property type="entry name" value="Aminoglycoside_PTrfase"/>
</dbReference>
<dbReference type="Proteomes" id="UP001586593">
    <property type="component" value="Unassembled WGS sequence"/>
</dbReference>
<reference evidence="2 3" key="1">
    <citation type="journal article" date="2024" name="Commun. Biol.">
        <title>Comparative genomic analysis of thermophilic fungi reveals convergent evolutionary adaptations and gene losses.</title>
        <authorList>
            <person name="Steindorff A.S."/>
            <person name="Aguilar-Pontes M.V."/>
            <person name="Robinson A.J."/>
            <person name="Andreopoulos B."/>
            <person name="LaButti K."/>
            <person name="Kuo A."/>
            <person name="Mondo S."/>
            <person name="Riley R."/>
            <person name="Otillar R."/>
            <person name="Haridas S."/>
            <person name="Lipzen A."/>
            <person name="Grimwood J."/>
            <person name="Schmutz J."/>
            <person name="Clum A."/>
            <person name="Reid I.D."/>
            <person name="Moisan M.C."/>
            <person name="Butler G."/>
            <person name="Nguyen T.T.M."/>
            <person name="Dewar K."/>
            <person name="Conant G."/>
            <person name="Drula E."/>
            <person name="Henrissat B."/>
            <person name="Hansel C."/>
            <person name="Singer S."/>
            <person name="Hutchinson M.I."/>
            <person name="de Vries R.P."/>
            <person name="Natvig D.O."/>
            <person name="Powell A.J."/>
            <person name="Tsang A."/>
            <person name="Grigoriev I.V."/>
        </authorList>
    </citation>
    <scope>NUCLEOTIDE SEQUENCE [LARGE SCALE GENOMIC DNA]</scope>
    <source>
        <strain evidence="2 3">ATCC 24622</strain>
    </source>
</reference>
<accession>A0ABR3W9C5</accession>
<name>A0ABR3W9C5_9PEZI</name>
<protein>
    <recommendedName>
        <fullName evidence="1">Aminoglycoside phosphotransferase domain-containing protein</fullName>
    </recommendedName>
</protein>
<dbReference type="Pfam" id="PF01636">
    <property type="entry name" value="APH"/>
    <property type="match status" value="1"/>
</dbReference>
<dbReference type="PANTHER" id="PTHR21310:SF15">
    <property type="entry name" value="AMINOGLYCOSIDE PHOSPHOTRANSFERASE DOMAIN-CONTAINING PROTEIN"/>
    <property type="match status" value="1"/>
</dbReference>
<sequence>MSDPHRGELPSPRHITYVHAVLGNDIYNFFGNRVVEYTTARGDALAIKVKPPDALDRSEGDMMHYASENGILAPRVRGVYDIVTTKPIARVLVSARVSGVPLSEVWTTLSEPERITIKAELRSQLACIRACKQPFIGRIGRQHTRNVYDRIPQTYCGPFSDEREFDRWCIARLKGGPLVRWRWQLFLDRERHRNPGPGEFVLTHGDLSPRNILVHNGHLSGILDWEKSGFFPGYAEYAFAMVLCHGHEKWWIPVLEDILPRCSQQRLDFTRLVEDNGF</sequence>
<evidence type="ECO:0000313" key="3">
    <source>
        <dbReference type="Proteomes" id="UP001586593"/>
    </source>
</evidence>
<keyword evidence="3" id="KW-1185">Reference proteome</keyword>
<gene>
    <name evidence="2" type="ORF">VTK73DRAFT_8288</name>
</gene>
<dbReference type="SUPFAM" id="SSF56112">
    <property type="entry name" value="Protein kinase-like (PK-like)"/>
    <property type="match status" value="1"/>
</dbReference>
<dbReference type="InterPro" id="IPR051678">
    <property type="entry name" value="AGP_Transferase"/>
</dbReference>
<dbReference type="EMBL" id="JAZHXJ010000594">
    <property type="protein sequence ID" value="KAL1856422.1"/>
    <property type="molecule type" value="Genomic_DNA"/>
</dbReference>
<dbReference type="Gene3D" id="3.90.1200.10">
    <property type="match status" value="1"/>
</dbReference>
<evidence type="ECO:0000259" key="1">
    <source>
        <dbReference type="Pfam" id="PF01636"/>
    </source>
</evidence>
<comment type="caution">
    <text evidence="2">The sequence shown here is derived from an EMBL/GenBank/DDBJ whole genome shotgun (WGS) entry which is preliminary data.</text>
</comment>
<feature type="domain" description="Aminoglycoside phosphotransferase" evidence="1">
    <location>
        <begin position="32"/>
        <end position="241"/>
    </location>
</feature>
<evidence type="ECO:0000313" key="2">
    <source>
        <dbReference type="EMBL" id="KAL1856422.1"/>
    </source>
</evidence>
<organism evidence="2 3">
    <name type="scientific">Phialemonium thermophilum</name>
    <dbReference type="NCBI Taxonomy" id="223376"/>
    <lineage>
        <taxon>Eukaryota</taxon>
        <taxon>Fungi</taxon>
        <taxon>Dikarya</taxon>
        <taxon>Ascomycota</taxon>
        <taxon>Pezizomycotina</taxon>
        <taxon>Sordariomycetes</taxon>
        <taxon>Sordariomycetidae</taxon>
        <taxon>Cephalothecales</taxon>
        <taxon>Cephalothecaceae</taxon>
        <taxon>Phialemonium</taxon>
    </lineage>
</organism>
<dbReference type="PANTHER" id="PTHR21310">
    <property type="entry name" value="AMINOGLYCOSIDE PHOSPHOTRANSFERASE-RELATED-RELATED"/>
    <property type="match status" value="1"/>
</dbReference>
<proteinExistence type="predicted"/>